<dbReference type="InterPro" id="IPR000192">
    <property type="entry name" value="Aminotrans_V_dom"/>
</dbReference>
<dbReference type="GeneID" id="84229841"/>
<dbReference type="Pfam" id="PF00266">
    <property type="entry name" value="Aminotran_5"/>
    <property type="match status" value="1"/>
</dbReference>
<dbReference type="SUPFAM" id="SSF53383">
    <property type="entry name" value="PLP-dependent transferases"/>
    <property type="match status" value="1"/>
</dbReference>
<feature type="binding site" evidence="4">
    <location>
        <begin position="274"/>
        <end position="276"/>
    </location>
    <ligand>
        <name>pyridoxal 5'-phosphate</name>
        <dbReference type="ChEBI" id="CHEBI:597326"/>
    </ligand>
</feature>
<evidence type="ECO:0000259" key="5">
    <source>
        <dbReference type="Pfam" id="PF00266"/>
    </source>
</evidence>
<accession>A0AA51UG85</accession>
<dbReference type="EMBL" id="CP133594">
    <property type="protein sequence ID" value="WMW21131.1"/>
    <property type="molecule type" value="Genomic_DNA"/>
</dbReference>
<dbReference type="NCBIfam" id="TIGR02539">
    <property type="entry name" value="SepCysS"/>
    <property type="match status" value="1"/>
</dbReference>
<protein>
    <recommendedName>
        <fullName evidence="4">O-phospho-L-seryl-tRNA:Cys-tRNA synthase</fullName>
        <ecNumber evidence="4">2.5.1.73</ecNumber>
    </recommendedName>
    <alternativeName>
        <fullName evidence="4">Sep-tRNA:Cys-tRNA synthase</fullName>
        <shortName evidence="4">SepCysS</shortName>
    </alternativeName>
</protein>
<dbReference type="RefSeq" id="WP_309306917.1">
    <property type="nucleotide sequence ID" value="NZ_CP133594.1"/>
</dbReference>
<dbReference type="GO" id="GO:0006412">
    <property type="term" value="P:translation"/>
    <property type="evidence" value="ECO:0007669"/>
    <property type="project" value="UniProtKB-KW"/>
</dbReference>
<keyword evidence="1 4" id="KW-0808">Transferase</keyword>
<dbReference type="PANTHER" id="PTHR43586:SF3">
    <property type="entry name" value="O-PHOSPHO-L-SERYL-TRNA:CYS-TRNA SYNTHASE"/>
    <property type="match status" value="1"/>
</dbReference>
<feature type="modified residue" description="N6-(pyridoxal phosphate)lysine" evidence="4">
    <location>
        <position position="277"/>
    </location>
</feature>
<dbReference type="Proteomes" id="UP001183006">
    <property type="component" value="Chromosome"/>
</dbReference>
<dbReference type="InterPro" id="IPR015421">
    <property type="entry name" value="PyrdxlP-dep_Trfase_major"/>
</dbReference>
<keyword evidence="2 4" id="KW-0663">Pyridoxal phosphate</keyword>
<comment type="function">
    <text evidence="4">Converts O-phospho-L-seryl-tRNA(Cys) (Sep-tRNA(Cys)) to L-cysteinyl-tRNA(Cys) (Cys-tRNA(Cys)).</text>
</comment>
<dbReference type="PANTHER" id="PTHR43586">
    <property type="entry name" value="CYSTEINE DESULFURASE"/>
    <property type="match status" value="1"/>
</dbReference>
<keyword evidence="7" id="KW-1185">Reference proteome</keyword>
<comment type="subunit">
    <text evidence="4">Homodimer. Interacts with SepRS.</text>
</comment>
<evidence type="ECO:0000256" key="1">
    <source>
        <dbReference type="ARBA" id="ARBA00022679"/>
    </source>
</evidence>
<gene>
    <name evidence="6" type="primary">pscS</name>
    <name evidence="6" type="ORF">RE476_06830</name>
</gene>
<dbReference type="EC" id="2.5.1.73" evidence="4"/>
<feature type="domain" description="Aminotransferase class V" evidence="5">
    <location>
        <begin position="126"/>
        <end position="369"/>
    </location>
</feature>
<sequence length="457" mass="50305">MDIRAQKTFEALFALEDVREMLRQSLPGSTGPTDMDGFNEQIRHIRSVIDDLEAGTGVPEITKIGGTLGIRSREEEYVNIQPIQAAGRLTPEARKALIAYGDGYSTCDSCRKPFRLDKISKPPIADFHQELAAFLNMDTARVVPGARRGFQAVTSSLVKPGDTVIVSSLAHYTEFLAVEGAGGVVKEVPLNENNIITADAVADRIEDVTAETGKLPALIMIDHFDYQLANEHDVSGIGKVARQYDIPFLYNGAYTVGVMPVDGKKIGADFIVGSGHKSMASPAPSGVLATTDEWADVVFRTTQMTGDLTNRKFGVKEVEMLGCTLMGSTLMAMIASFPTVKERTQKWDEELKKSNFLMDKLLEIEGSAVLSEYPRKHALSKVDTTGSFDVVAEKHKRRGFFFSDELTKRGIVGEFAGATRAWKLSTYGLSWEKINYLADSLQDIAEKYEIKVNRDKL</sequence>
<evidence type="ECO:0000313" key="7">
    <source>
        <dbReference type="Proteomes" id="UP001183006"/>
    </source>
</evidence>
<dbReference type="GO" id="GO:0043766">
    <property type="term" value="F:Sep-tRNA:Cys-tRNA synthase activity"/>
    <property type="evidence" value="ECO:0007669"/>
    <property type="project" value="UniProtKB-UniRule"/>
</dbReference>
<proteinExistence type="inferred from homology"/>
<name>A0AA51UG85_9EURY</name>
<dbReference type="KEGG" id="mmav:RE476_06830"/>
<evidence type="ECO:0000256" key="2">
    <source>
        <dbReference type="ARBA" id="ARBA00022898"/>
    </source>
</evidence>
<dbReference type="InterPro" id="IPR013375">
    <property type="entry name" value="Sep_Cys-tRNA_synth_arc"/>
</dbReference>
<feature type="binding site" evidence="4">
    <location>
        <position position="251"/>
    </location>
    <ligand>
        <name>pyridoxal 5'-phosphate</name>
        <dbReference type="ChEBI" id="CHEBI:597326"/>
    </ligand>
</feature>
<evidence type="ECO:0000256" key="4">
    <source>
        <dbReference type="HAMAP-Rule" id="MF_01675"/>
    </source>
</evidence>
<feature type="binding site" evidence="4">
    <location>
        <begin position="146"/>
        <end position="147"/>
    </location>
    <ligand>
        <name>pyridoxal 5'-phosphate</name>
        <dbReference type="ChEBI" id="CHEBI:597326"/>
    </ligand>
</feature>
<comment type="cofactor">
    <cofactor evidence="4">
        <name>pyridoxal 5'-phosphate</name>
        <dbReference type="ChEBI" id="CHEBI:597326"/>
    </cofactor>
</comment>
<reference evidence="6" key="1">
    <citation type="submission" date="2023-08" db="EMBL/GenBank/DDBJ databases">
        <title>Methanolobus mangrovi sp. nov. and Methanolobus sediminis sp. nov, two novel methylotrophic methanogens isolated from mangrove sediments in China.</title>
        <authorList>
            <person name="Zhou J."/>
        </authorList>
    </citation>
    <scope>NUCLEOTIDE SEQUENCE</scope>
    <source>
        <strain evidence="6">FTZ2</strain>
    </source>
</reference>
<evidence type="ECO:0000313" key="6">
    <source>
        <dbReference type="EMBL" id="WMW21131.1"/>
    </source>
</evidence>
<dbReference type="HAMAP" id="MF_01675">
    <property type="entry name" value="Sep_Cys_tRNA_synth"/>
    <property type="match status" value="1"/>
</dbReference>
<dbReference type="AlphaFoldDB" id="A0AA51UG85"/>
<keyword evidence="3 4" id="KW-0648">Protein biosynthesis</keyword>
<dbReference type="NCBIfam" id="NF006810">
    <property type="entry name" value="PRK09331.1"/>
    <property type="match status" value="1"/>
</dbReference>
<organism evidence="6 7">
    <name type="scientific">Methanolobus mangrovi</name>
    <dbReference type="NCBI Taxonomy" id="3072977"/>
    <lineage>
        <taxon>Archaea</taxon>
        <taxon>Methanobacteriati</taxon>
        <taxon>Methanobacteriota</taxon>
        <taxon>Stenosarchaea group</taxon>
        <taxon>Methanomicrobia</taxon>
        <taxon>Methanosarcinales</taxon>
        <taxon>Methanosarcinaceae</taxon>
        <taxon>Methanolobus</taxon>
    </lineage>
</organism>
<comment type="similarity">
    <text evidence="4">Belongs to the SepCysS family.</text>
</comment>
<evidence type="ECO:0000256" key="3">
    <source>
        <dbReference type="ARBA" id="ARBA00022917"/>
    </source>
</evidence>
<dbReference type="Gene3D" id="3.40.640.10">
    <property type="entry name" value="Type I PLP-dependent aspartate aminotransferase-like (Major domain)"/>
    <property type="match status" value="1"/>
</dbReference>
<dbReference type="Gene3D" id="3.90.1150.10">
    <property type="entry name" value="Aspartate Aminotransferase, domain 1"/>
    <property type="match status" value="1"/>
</dbReference>
<comment type="catalytic activity">
    <reaction evidence="4">
        <text>O-phospho-L-seryl-tRNA(Cys) + hydrogen sulfide + H(+) = L-cysteinyl-tRNA(Cys) + phosphate</text>
        <dbReference type="Rhea" id="RHEA:25686"/>
        <dbReference type="Rhea" id="RHEA-COMP:9679"/>
        <dbReference type="Rhea" id="RHEA-COMP:9719"/>
        <dbReference type="ChEBI" id="CHEBI:15378"/>
        <dbReference type="ChEBI" id="CHEBI:29919"/>
        <dbReference type="ChEBI" id="CHEBI:43474"/>
        <dbReference type="ChEBI" id="CHEBI:78517"/>
        <dbReference type="ChEBI" id="CHEBI:78551"/>
        <dbReference type="EC" id="2.5.1.73"/>
    </reaction>
</comment>
<dbReference type="InterPro" id="IPR015424">
    <property type="entry name" value="PyrdxlP-dep_Trfase"/>
</dbReference>
<dbReference type="InterPro" id="IPR015422">
    <property type="entry name" value="PyrdxlP-dep_Trfase_small"/>
</dbReference>